<evidence type="ECO:0000313" key="1">
    <source>
        <dbReference type="EMBL" id="ORY39000.1"/>
    </source>
</evidence>
<gene>
    <name evidence="1" type="ORF">BCR33DRAFT_662499</name>
</gene>
<reference evidence="1 2" key="1">
    <citation type="submission" date="2016-07" db="EMBL/GenBank/DDBJ databases">
        <title>Pervasive Adenine N6-methylation of Active Genes in Fungi.</title>
        <authorList>
            <consortium name="DOE Joint Genome Institute"/>
            <person name="Mondo S.J."/>
            <person name="Dannebaum R.O."/>
            <person name="Kuo R.C."/>
            <person name="Labutti K."/>
            <person name="Haridas S."/>
            <person name="Kuo A."/>
            <person name="Salamov A."/>
            <person name="Ahrendt S.R."/>
            <person name="Lipzen A."/>
            <person name="Sullivan W."/>
            <person name="Andreopoulos W.B."/>
            <person name="Clum A."/>
            <person name="Lindquist E."/>
            <person name="Daum C."/>
            <person name="Ramamoorthy G.K."/>
            <person name="Gryganskyi A."/>
            <person name="Culley D."/>
            <person name="Magnuson J.K."/>
            <person name="James T.Y."/>
            <person name="O'Malley M.A."/>
            <person name="Stajich J.E."/>
            <person name="Spatafora J.W."/>
            <person name="Visel A."/>
            <person name="Grigoriev I.V."/>
        </authorList>
    </citation>
    <scope>NUCLEOTIDE SEQUENCE [LARGE SCALE GENOMIC DNA]</scope>
    <source>
        <strain evidence="1 2">JEL800</strain>
    </source>
</reference>
<proteinExistence type="predicted"/>
<dbReference type="InterPro" id="IPR013762">
    <property type="entry name" value="Integrase-like_cat_sf"/>
</dbReference>
<dbReference type="OrthoDB" id="3163890at2759"/>
<sequence length="102" mass="12278">SVEMFIEVLHYLLADTGRRWYKYGTHSFRRGGFQYLYIERRWNLVSVCDWGGWSLAFDNLTIVWYLHGVFDTSHYPRDQLMNPNYEHHQACGYCNRSCACQR</sequence>
<dbReference type="EMBL" id="MCGO01000041">
    <property type="protein sequence ID" value="ORY39000.1"/>
    <property type="molecule type" value="Genomic_DNA"/>
</dbReference>
<dbReference type="GO" id="GO:0003677">
    <property type="term" value="F:DNA binding"/>
    <property type="evidence" value="ECO:0007669"/>
    <property type="project" value="InterPro"/>
</dbReference>
<dbReference type="Proteomes" id="UP000193642">
    <property type="component" value="Unassembled WGS sequence"/>
</dbReference>
<dbReference type="Gene3D" id="1.10.443.10">
    <property type="entry name" value="Intergrase catalytic core"/>
    <property type="match status" value="1"/>
</dbReference>
<dbReference type="AlphaFoldDB" id="A0A1Y2BW64"/>
<organism evidence="1 2">
    <name type="scientific">Rhizoclosmatium globosum</name>
    <dbReference type="NCBI Taxonomy" id="329046"/>
    <lineage>
        <taxon>Eukaryota</taxon>
        <taxon>Fungi</taxon>
        <taxon>Fungi incertae sedis</taxon>
        <taxon>Chytridiomycota</taxon>
        <taxon>Chytridiomycota incertae sedis</taxon>
        <taxon>Chytridiomycetes</taxon>
        <taxon>Chytridiales</taxon>
        <taxon>Chytriomycetaceae</taxon>
        <taxon>Rhizoclosmatium</taxon>
    </lineage>
</organism>
<feature type="non-terminal residue" evidence="1">
    <location>
        <position position="1"/>
    </location>
</feature>
<keyword evidence="2" id="KW-1185">Reference proteome</keyword>
<dbReference type="GO" id="GO:0015074">
    <property type="term" value="P:DNA integration"/>
    <property type="evidence" value="ECO:0007669"/>
    <property type="project" value="InterPro"/>
</dbReference>
<protein>
    <submittedName>
        <fullName evidence="1">Uncharacterized protein</fullName>
    </submittedName>
</protein>
<accession>A0A1Y2BW64</accession>
<name>A0A1Y2BW64_9FUNG</name>
<dbReference type="GO" id="GO:0006310">
    <property type="term" value="P:DNA recombination"/>
    <property type="evidence" value="ECO:0007669"/>
    <property type="project" value="InterPro"/>
</dbReference>
<comment type="caution">
    <text evidence="1">The sequence shown here is derived from an EMBL/GenBank/DDBJ whole genome shotgun (WGS) entry which is preliminary data.</text>
</comment>
<evidence type="ECO:0000313" key="2">
    <source>
        <dbReference type="Proteomes" id="UP000193642"/>
    </source>
</evidence>